<feature type="domain" description="Peptidase M20 dimerisation" evidence="2">
    <location>
        <begin position="224"/>
        <end position="317"/>
    </location>
</feature>
<organism evidence="3 4">
    <name type="scientific">Batillaria attramentaria</name>
    <dbReference type="NCBI Taxonomy" id="370345"/>
    <lineage>
        <taxon>Eukaryota</taxon>
        <taxon>Metazoa</taxon>
        <taxon>Spiralia</taxon>
        <taxon>Lophotrochozoa</taxon>
        <taxon>Mollusca</taxon>
        <taxon>Gastropoda</taxon>
        <taxon>Caenogastropoda</taxon>
        <taxon>Sorbeoconcha</taxon>
        <taxon>Cerithioidea</taxon>
        <taxon>Batillariidae</taxon>
        <taxon>Batillaria</taxon>
    </lineage>
</organism>
<protein>
    <recommendedName>
        <fullName evidence="1">Peptidase M20 domain-containing protein 2</fullName>
    </recommendedName>
</protein>
<dbReference type="GO" id="GO:0016787">
    <property type="term" value="F:hydrolase activity"/>
    <property type="evidence" value="ECO:0007669"/>
    <property type="project" value="UniProtKB-ARBA"/>
</dbReference>
<reference evidence="3 4" key="1">
    <citation type="journal article" date="2023" name="Sci. Data">
        <title>Genome assembly of the Korean intertidal mud-creeper Batillaria attramentaria.</title>
        <authorList>
            <person name="Patra A.K."/>
            <person name="Ho P.T."/>
            <person name="Jun S."/>
            <person name="Lee S.J."/>
            <person name="Kim Y."/>
            <person name="Won Y.J."/>
        </authorList>
    </citation>
    <scope>NUCLEOTIDE SEQUENCE [LARGE SCALE GENOMIC DNA]</scope>
    <source>
        <strain evidence="3">Wonlab-2016</strain>
    </source>
</reference>
<dbReference type="FunFam" id="3.30.70.360:FF:000004">
    <property type="entry name" value="Peptidase M20 domain-containing protein 2"/>
    <property type="match status" value="1"/>
</dbReference>
<dbReference type="AlphaFoldDB" id="A0ABD0K8A1"/>
<dbReference type="PIRSF" id="PIRSF037226">
    <property type="entry name" value="Amidohydrolase_ACY1L2_prd"/>
    <property type="match status" value="1"/>
</dbReference>
<evidence type="ECO:0000313" key="4">
    <source>
        <dbReference type="Proteomes" id="UP001519460"/>
    </source>
</evidence>
<dbReference type="InterPro" id="IPR011650">
    <property type="entry name" value="Peptidase_M20_dimer"/>
</dbReference>
<evidence type="ECO:0000259" key="2">
    <source>
        <dbReference type="Pfam" id="PF07687"/>
    </source>
</evidence>
<dbReference type="Gene3D" id="3.40.630.10">
    <property type="entry name" value="Zn peptidases"/>
    <property type="match status" value="3"/>
</dbReference>
<dbReference type="Pfam" id="PF01546">
    <property type="entry name" value="Peptidase_M20"/>
    <property type="match status" value="1"/>
</dbReference>
<proteinExistence type="inferred from homology"/>
<keyword evidence="4" id="KW-1185">Reference proteome</keyword>
<dbReference type="Proteomes" id="UP001519460">
    <property type="component" value="Unassembled WGS sequence"/>
</dbReference>
<dbReference type="InterPro" id="IPR002933">
    <property type="entry name" value="Peptidase_M20"/>
</dbReference>
<comment type="similarity">
    <text evidence="1">Belongs to the peptidase M20A family.</text>
</comment>
<dbReference type="InterPro" id="IPR017144">
    <property type="entry name" value="Xaa-Arg_dipeptidase"/>
</dbReference>
<sequence length="447" mass="48169">MADLKKVACAEVDKMAAELNELSQKIWARPELNFEEHYAHQVLTDFLEARGFNVERRYKLETAFRATWGGETTGLPNVAILCEYDALPEIGHACGHNLIAELGVAAGLGVKAAMQAAGRPLGKLTVLGTPAEEGGGGKVKLIDQQAFDDVDAALMAHPAPFHDTRPAILAYVGYALTVLGSPAEEGGGGKVKMIEAGVFDDVDVAMMAHPAPFHDTRIVMLARLSVTVTYRGKASHASGFPWEGVNALDAAVMCYQSVSNLRQQFKPTWRVHGIISKGGTKPNIIPDNTELIYYLRAPTETELWLLRDKVFKCFEAAATATGCTMETALHEAHYSNLINNNTLADLYDVNAATLGVNMEDTFGGKAAGSTDMGNVSHVVPSIHPMYTLNCQALNHQREFTAVAGAPEAQPYTLAQGKALAMTALDVMTSPDLLAKVKADFEKDKQNP</sequence>
<dbReference type="InterPro" id="IPR036264">
    <property type="entry name" value="Bact_exopeptidase_dim_dom"/>
</dbReference>
<dbReference type="InterPro" id="IPR052030">
    <property type="entry name" value="Peptidase_M20/M20A_hydrolases"/>
</dbReference>
<comment type="caution">
    <text evidence="3">The sequence shown here is derived from an EMBL/GenBank/DDBJ whole genome shotgun (WGS) entry which is preliminary data.</text>
</comment>
<evidence type="ECO:0000256" key="1">
    <source>
        <dbReference type="PIRNR" id="PIRNR037226"/>
    </source>
</evidence>
<name>A0ABD0K8A1_9CAEN</name>
<dbReference type="EMBL" id="JACVVK020000229">
    <property type="protein sequence ID" value="KAK7483295.1"/>
    <property type="molecule type" value="Genomic_DNA"/>
</dbReference>
<dbReference type="PANTHER" id="PTHR30575">
    <property type="entry name" value="PEPTIDASE M20"/>
    <property type="match status" value="1"/>
</dbReference>
<dbReference type="SUPFAM" id="SSF55031">
    <property type="entry name" value="Bacterial exopeptidase dimerisation domain"/>
    <property type="match status" value="1"/>
</dbReference>
<dbReference type="CDD" id="cd05672">
    <property type="entry name" value="M20_ACY1L2-like"/>
    <property type="match status" value="1"/>
</dbReference>
<gene>
    <name evidence="3" type="ORF">BaRGS_00025462</name>
</gene>
<dbReference type="Pfam" id="PF07687">
    <property type="entry name" value="M20_dimer"/>
    <property type="match status" value="1"/>
</dbReference>
<dbReference type="PANTHER" id="PTHR30575:SF0">
    <property type="entry name" value="XAA-ARG DIPEPTIDASE"/>
    <property type="match status" value="1"/>
</dbReference>
<accession>A0ABD0K8A1</accession>
<dbReference type="SUPFAM" id="SSF53187">
    <property type="entry name" value="Zn-dependent exopeptidases"/>
    <property type="match status" value="2"/>
</dbReference>
<evidence type="ECO:0000313" key="3">
    <source>
        <dbReference type="EMBL" id="KAK7483295.1"/>
    </source>
</evidence>